<organism evidence="1 2">
    <name type="scientific">Thalassorhabdomicrobium marinisediminis</name>
    <dbReference type="NCBI Taxonomy" id="2170577"/>
    <lineage>
        <taxon>Bacteria</taxon>
        <taxon>Pseudomonadati</taxon>
        <taxon>Pseudomonadota</taxon>
        <taxon>Alphaproteobacteria</taxon>
        <taxon>Rhodobacterales</taxon>
        <taxon>Paracoccaceae</taxon>
        <taxon>Thalassorhabdomicrobium</taxon>
    </lineage>
</organism>
<dbReference type="RefSeq" id="WP_108639925.1">
    <property type="nucleotide sequence ID" value="NZ_QCYG01000002.1"/>
</dbReference>
<gene>
    <name evidence="1" type="ORF">DC363_04490</name>
</gene>
<proteinExistence type="predicted"/>
<evidence type="ECO:0000313" key="2">
    <source>
        <dbReference type="Proteomes" id="UP000244817"/>
    </source>
</evidence>
<accession>A0A2T7G0C5</accession>
<dbReference type="EMBL" id="QCYG01000002">
    <property type="protein sequence ID" value="PVA07882.1"/>
    <property type="molecule type" value="Genomic_DNA"/>
</dbReference>
<protein>
    <submittedName>
        <fullName evidence="1">Orotidine 5'-phosphate decarboxylase</fullName>
    </submittedName>
</protein>
<keyword evidence="2" id="KW-1185">Reference proteome</keyword>
<name>A0A2T7G0C5_9RHOB</name>
<reference evidence="1 2" key="1">
    <citation type="submission" date="2018-04" db="EMBL/GenBank/DDBJ databases">
        <title>Pelagivirga bohaiensis gen. nov., sp. nov., a bacterium isolated from the Bohai Sea.</title>
        <authorList>
            <person name="Ji X."/>
        </authorList>
    </citation>
    <scope>NUCLEOTIDE SEQUENCE [LARGE SCALE GENOMIC DNA]</scope>
    <source>
        <strain evidence="1 2">BH-SD16</strain>
    </source>
</reference>
<comment type="caution">
    <text evidence="1">The sequence shown here is derived from an EMBL/GenBank/DDBJ whole genome shotgun (WGS) entry which is preliminary data.</text>
</comment>
<dbReference type="Proteomes" id="UP000244817">
    <property type="component" value="Unassembled WGS sequence"/>
</dbReference>
<dbReference type="AlphaFoldDB" id="A0A2T7G0C5"/>
<evidence type="ECO:0000313" key="1">
    <source>
        <dbReference type="EMBL" id="PVA07882.1"/>
    </source>
</evidence>
<dbReference type="OrthoDB" id="7863406at2"/>
<sequence length="70" mass="7627">MPDISLGNIRYNLAAGTYEARVDIAKQGRTFRYPCAVPGPLDMVDADVRRGLTQQALTMAGREGGLFAIR</sequence>